<proteinExistence type="inferred from homology"/>
<organism evidence="4 5">
    <name type="scientific">Penicillium cf. viridicatum</name>
    <dbReference type="NCBI Taxonomy" id="2972119"/>
    <lineage>
        <taxon>Eukaryota</taxon>
        <taxon>Fungi</taxon>
        <taxon>Dikarya</taxon>
        <taxon>Ascomycota</taxon>
        <taxon>Pezizomycotina</taxon>
        <taxon>Eurotiomycetes</taxon>
        <taxon>Eurotiomycetidae</taxon>
        <taxon>Eurotiales</taxon>
        <taxon>Aspergillaceae</taxon>
        <taxon>Penicillium</taxon>
    </lineage>
</organism>
<dbReference type="Gene3D" id="3.40.710.10">
    <property type="entry name" value="DD-peptidase/beta-lactamase superfamily"/>
    <property type="match status" value="1"/>
</dbReference>
<accession>A0A9W9SWJ4</accession>
<sequence length="401" mass="44818">MESLDQIVAQFFAPSDSNRHPLQGTITLGAVNKDNTFEYVKSFGGTSDEDNEKPSGDPIYGIASCTKLITTIAALQCVEKGLLALDGDISEVLHEWKNPKILVRFDESGEPILEESKGVISLRQLLTHSSGMAYGFENMHPDLARLQKLRNRKTREGGTIEESFEPVLIRYPGEQWEYSPSIDWAGKMVERVNGDMKLGEYMQRYIFDPLGINDMTFCISERQDMQCRLVQCWERSDTEGMKKTRYSMRPQHVEEHFGGGGLYASATDLLKVYRAILQKDGRILGEELVNLMFTPQLQHTVGLDNLTNSPPSYRNSILNSIPSTTPINFGLGGLVNLEPVVGRRGSHSLTWSGVANCYWWIDPQNSVAGVYLSQLLPPGEPEAVELLSKFEEAVYLSLAGK</sequence>
<dbReference type="Proteomes" id="UP001150942">
    <property type="component" value="Unassembled WGS sequence"/>
</dbReference>
<dbReference type="InterPro" id="IPR012338">
    <property type="entry name" value="Beta-lactam/transpept-like"/>
</dbReference>
<dbReference type="Pfam" id="PF00144">
    <property type="entry name" value="Beta-lactamase"/>
    <property type="match status" value="1"/>
</dbReference>
<keyword evidence="2" id="KW-0378">Hydrolase</keyword>
<dbReference type="InterPro" id="IPR001466">
    <property type="entry name" value="Beta-lactam-related"/>
</dbReference>
<name>A0A9W9SWJ4_9EURO</name>
<dbReference type="AlphaFoldDB" id="A0A9W9SWJ4"/>
<gene>
    <name evidence="4" type="ORF">N7449_005823</name>
</gene>
<protein>
    <recommendedName>
        <fullName evidence="3">Beta-lactamase-related domain-containing protein</fullName>
    </recommendedName>
</protein>
<dbReference type="InterPro" id="IPR050789">
    <property type="entry name" value="Diverse_Enzym_Activities"/>
</dbReference>
<evidence type="ECO:0000313" key="4">
    <source>
        <dbReference type="EMBL" id="KAJ5201020.1"/>
    </source>
</evidence>
<dbReference type="EMBL" id="JAPQKQ010000004">
    <property type="protein sequence ID" value="KAJ5201020.1"/>
    <property type="molecule type" value="Genomic_DNA"/>
</dbReference>
<dbReference type="GO" id="GO:0016787">
    <property type="term" value="F:hydrolase activity"/>
    <property type="evidence" value="ECO:0007669"/>
    <property type="project" value="UniProtKB-KW"/>
</dbReference>
<evidence type="ECO:0000259" key="3">
    <source>
        <dbReference type="Pfam" id="PF00144"/>
    </source>
</evidence>
<evidence type="ECO:0000256" key="2">
    <source>
        <dbReference type="ARBA" id="ARBA00022801"/>
    </source>
</evidence>
<feature type="domain" description="Beta-lactamase-related" evidence="3">
    <location>
        <begin position="30"/>
        <end position="384"/>
    </location>
</feature>
<reference evidence="4" key="2">
    <citation type="journal article" date="2023" name="IMA Fungus">
        <title>Comparative genomic study of the Penicillium genus elucidates a diverse pangenome and 15 lateral gene transfer events.</title>
        <authorList>
            <person name="Petersen C."/>
            <person name="Sorensen T."/>
            <person name="Nielsen M.R."/>
            <person name="Sondergaard T.E."/>
            <person name="Sorensen J.L."/>
            <person name="Fitzpatrick D.A."/>
            <person name="Frisvad J.C."/>
            <person name="Nielsen K.L."/>
        </authorList>
    </citation>
    <scope>NUCLEOTIDE SEQUENCE</scope>
    <source>
        <strain evidence="4">IBT 20477</strain>
    </source>
</reference>
<evidence type="ECO:0000313" key="5">
    <source>
        <dbReference type="Proteomes" id="UP001150942"/>
    </source>
</evidence>
<dbReference type="SUPFAM" id="SSF56601">
    <property type="entry name" value="beta-lactamase/transpeptidase-like"/>
    <property type="match status" value="1"/>
</dbReference>
<dbReference type="PANTHER" id="PTHR43283:SF17">
    <property type="entry name" value="(LOVD), PUTATIVE (AFU_ORTHOLOGUE AFUA_5G00920)-RELATED"/>
    <property type="match status" value="1"/>
</dbReference>
<reference evidence="4" key="1">
    <citation type="submission" date="2022-11" db="EMBL/GenBank/DDBJ databases">
        <authorList>
            <person name="Petersen C."/>
        </authorList>
    </citation>
    <scope>NUCLEOTIDE SEQUENCE</scope>
    <source>
        <strain evidence="4">IBT 20477</strain>
    </source>
</reference>
<comment type="similarity">
    <text evidence="1">Belongs to the class-A beta-lactamase family.</text>
</comment>
<dbReference type="PANTHER" id="PTHR43283">
    <property type="entry name" value="BETA-LACTAMASE-RELATED"/>
    <property type="match status" value="1"/>
</dbReference>
<comment type="caution">
    <text evidence="4">The sequence shown here is derived from an EMBL/GenBank/DDBJ whole genome shotgun (WGS) entry which is preliminary data.</text>
</comment>
<keyword evidence="5" id="KW-1185">Reference proteome</keyword>
<evidence type="ECO:0000256" key="1">
    <source>
        <dbReference type="ARBA" id="ARBA00009009"/>
    </source>
</evidence>
<dbReference type="OrthoDB" id="428260at2759"/>